<protein>
    <submittedName>
        <fullName evidence="4">CPXV055 protein</fullName>
    </submittedName>
</protein>
<accession>A0A2I6J116</accession>
<name>A0A2I6J116_VACCV</name>
<reference evidence="4" key="1">
    <citation type="journal article" date="2018" name="Emerg. Infect. Dis.">
        <title>Ocular Vaccinia Infection in Dairy Worker, Brazil.</title>
        <authorList>
            <person name="Teixeira Lima M."/>
            <person name="Pereira Oliveira G."/>
            <person name="Bretas de Oliveira D."/>
            <person name="Mesquita Vaz S."/>
            <person name="de Souza Trindade G."/>
            <person name="Santos Abrahao J."/>
            <person name="Geessien Kroon E."/>
        </authorList>
    </citation>
    <scope>NUCLEOTIDE SEQUENCE [LARGE SCALE GENOMIC DNA]</scope>
    <source>
        <strain evidence="4">CEyV1</strain>
    </source>
</reference>
<dbReference type="EMBL" id="MG012795">
    <property type="protein sequence ID" value="AUL80146.1"/>
    <property type="molecule type" value="Genomic_DNA"/>
</dbReference>
<evidence type="ECO:0000313" key="4">
    <source>
        <dbReference type="EMBL" id="AUL80146.1"/>
    </source>
</evidence>
<keyword evidence="1" id="KW-0244">Early protein</keyword>
<organism evidence="4">
    <name type="scientific">Vaccinia virus</name>
    <name type="common">VACV</name>
    <name type="synonym">Orthopoxvirus vaccinia</name>
    <dbReference type="NCBI Taxonomy" id="10245"/>
    <lineage>
        <taxon>Viruses</taxon>
        <taxon>Varidnaviria</taxon>
        <taxon>Bamfordvirae</taxon>
        <taxon>Nucleocytoviricota</taxon>
        <taxon>Pokkesviricetes</taxon>
        <taxon>Chitovirales</taxon>
        <taxon>Poxviridae</taxon>
        <taxon>Chordopoxvirinae</taxon>
        <taxon>Orthopoxvirus</taxon>
    </lineage>
</organism>
<dbReference type="Pfam" id="PF05886">
    <property type="entry name" value="Orthopox_F8"/>
    <property type="match status" value="1"/>
</dbReference>
<feature type="region of interest" description="Disordered" evidence="3">
    <location>
        <begin position="1"/>
        <end position="26"/>
    </location>
</feature>
<evidence type="ECO:0000256" key="2">
    <source>
        <dbReference type="ARBA" id="ARBA00034700"/>
    </source>
</evidence>
<proteinExistence type="inferred from homology"/>
<evidence type="ECO:0000256" key="1">
    <source>
        <dbReference type="ARBA" id="ARBA00022518"/>
    </source>
</evidence>
<evidence type="ECO:0000256" key="3">
    <source>
        <dbReference type="SAM" id="MobiDB-lite"/>
    </source>
</evidence>
<comment type="similarity">
    <text evidence="2">Belongs to the orthopoxvirus OPG052 family.</text>
</comment>
<sequence>MEGSKRRHYSRPLQQEQEQLRPRTPPSYEEIAKYGHSFNVKRFMNKDMCLKNDYPRIISYNPQPK</sequence>
<dbReference type="Proteomes" id="UP000270450">
    <property type="component" value="Segment"/>
</dbReference>
<dbReference type="InterPro" id="IPR008726">
    <property type="entry name" value="Poxvirus_F8"/>
</dbReference>
<feature type="compositionally biased region" description="Basic residues" evidence="3">
    <location>
        <begin position="1"/>
        <end position="10"/>
    </location>
</feature>